<organism evidence="2 3">
    <name type="scientific">Dactylonectria estremocensis</name>
    <dbReference type="NCBI Taxonomy" id="1079267"/>
    <lineage>
        <taxon>Eukaryota</taxon>
        <taxon>Fungi</taxon>
        <taxon>Dikarya</taxon>
        <taxon>Ascomycota</taxon>
        <taxon>Pezizomycotina</taxon>
        <taxon>Sordariomycetes</taxon>
        <taxon>Hypocreomycetidae</taxon>
        <taxon>Hypocreales</taxon>
        <taxon>Nectriaceae</taxon>
        <taxon>Dactylonectria</taxon>
    </lineage>
</organism>
<evidence type="ECO:0000313" key="3">
    <source>
        <dbReference type="Proteomes" id="UP000717696"/>
    </source>
</evidence>
<keyword evidence="3" id="KW-1185">Reference proteome</keyword>
<evidence type="ECO:0000313" key="2">
    <source>
        <dbReference type="EMBL" id="KAH7146702.1"/>
    </source>
</evidence>
<sequence>MARTRLSDGTRRTRRTRASAAKDAAPSARKSAASSAADPPAPASEKTKGKRKAAPAEGADGADSSAGGAPSKKAEPTLPDDFAIVPFDPPCENCLKSVISRKGDFTHCHCAPGRAKRCWSCALGNHKSANLLLYLPGDLSSPLTRRASIRNLRTTVRITLHYLDHKPEIFVEGDQDPMPQGAVKQASGRSVTAHHTALMDKLTEVAELLIN</sequence>
<feature type="compositionally biased region" description="Basic and acidic residues" evidence="1">
    <location>
        <begin position="1"/>
        <end position="11"/>
    </location>
</feature>
<gene>
    <name evidence="2" type="ORF">B0J13DRAFT_621655</name>
</gene>
<comment type="caution">
    <text evidence="2">The sequence shown here is derived from an EMBL/GenBank/DDBJ whole genome shotgun (WGS) entry which is preliminary data.</text>
</comment>
<feature type="compositionally biased region" description="Low complexity" evidence="1">
    <location>
        <begin position="18"/>
        <end position="38"/>
    </location>
</feature>
<evidence type="ECO:0000256" key="1">
    <source>
        <dbReference type="SAM" id="MobiDB-lite"/>
    </source>
</evidence>
<reference evidence="2" key="1">
    <citation type="journal article" date="2021" name="Nat. Commun.">
        <title>Genetic determinants of endophytism in the Arabidopsis root mycobiome.</title>
        <authorList>
            <person name="Mesny F."/>
            <person name="Miyauchi S."/>
            <person name="Thiergart T."/>
            <person name="Pickel B."/>
            <person name="Atanasova L."/>
            <person name="Karlsson M."/>
            <person name="Huettel B."/>
            <person name="Barry K.W."/>
            <person name="Haridas S."/>
            <person name="Chen C."/>
            <person name="Bauer D."/>
            <person name="Andreopoulos W."/>
            <person name="Pangilinan J."/>
            <person name="LaButti K."/>
            <person name="Riley R."/>
            <person name="Lipzen A."/>
            <person name="Clum A."/>
            <person name="Drula E."/>
            <person name="Henrissat B."/>
            <person name="Kohler A."/>
            <person name="Grigoriev I.V."/>
            <person name="Martin F.M."/>
            <person name="Hacquard S."/>
        </authorList>
    </citation>
    <scope>NUCLEOTIDE SEQUENCE</scope>
    <source>
        <strain evidence="2">MPI-CAGE-AT-0021</strain>
    </source>
</reference>
<dbReference type="Proteomes" id="UP000717696">
    <property type="component" value="Unassembled WGS sequence"/>
</dbReference>
<dbReference type="AlphaFoldDB" id="A0A9P9J2R4"/>
<feature type="compositionally biased region" description="Low complexity" evidence="1">
    <location>
        <begin position="55"/>
        <end position="71"/>
    </location>
</feature>
<accession>A0A9P9J2R4</accession>
<dbReference type="EMBL" id="JAGMUU010000008">
    <property type="protein sequence ID" value="KAH7146702.1"/>
    <property type="molecule type" value="Genomic_DNA"/>
</dbReference>
<protein>
    <submittedName>
        <fullName evidence="2">Uncharacterized protein</fullName>
    </submittedName>
</protein>
<name>A0A9P9J2R4_9HYPO</name>
<feature type="region of interest" description="Disordered" evidence="1">
    <location>
        <begin position="1"/>
        <end position="81"/>
    </location>
</feature>
<proteinExistence type="predicted"/>